<sequence>MAEIRTILTAKYEYFSSLEANLNYRSFRPIICVHSIDECTTRYYTHCSDKNYIVRRNIAIKRC</sequence>
<reference evidence="1 2" key="1">
    <citation type="submission" date="2019-08" db="EMBL/GenBank/DDBJ databases">
        <authorList>
            <person name="Alioto T."/>
            <person name="Alioto T."/>
            <person name="Gomez Garrido J."/>
        </authorList>
    </citation>
    <scope>NUCLEOTIDE SEQUENCE [LARGE SCALE GENOMIC DNA]</scope>
</reference>
<keyword evidence="2" id="KW-1185">Reference proteome</keyword>
<dbReference type="Proteomes" id="UP000325440">
    <property type="component" value="Unassembled WGS sequence"/>
</dbReference>
<gene>
    <name evidence="1" type="ORF">CINCED_3A025481</name>
</gene>
<evidence type="ECO:0000313" key="2">
    <source>
        <dbReference type="Proteomes" id="UP000325440"/>
    </source>
</evidence>
<dbReference type="EMBL" id="CABPRJ010001898">
    <property type="protein sequence ID" value="VVC39895.1"/>
    <property type="molecule type" value="Genomic_DNA"/>
</dbReference>
<protein>
    <submittedName>
        <fullName evidence="1">Uncharacterized protein</fullName>
    </submittedName>
</protein>
<evidence type="ECO:0000313" key="1">
    <source>
        <dbReference type="EMBL" id="VVC39895.1"/>
    </source>
</evidence>
<accession>A0A5E4NEC5</accession>
<dbReference type="AlphaFoldDB" id="A0A5E4NEC5"/>
<proteinExistence type="predicted"/>
<organism evidence="1 2">
    <name type="scientific">Cinara cedri</name>
    <dbReference type="NCBI Taxonomy" id="506608"/>
    <lineage>
        <taxon>Eukaryota</taxon>
        <taxon>Metazoa</taxon>
        <taxon>Ecdysozoa</taxon>
        <taxon>Arthropoda</taxon>
        <taxon>Hexapoda</taxon>
        <taxon>Insecta</taxon>
        <taxon>Pterygota</taxon>
        <taxon>Neoptera</taxon>
        <taxon>Paraneoptera</taxon>
        <taxon>Hemiptera</taxon>
        <taxon>Sternorrhyncha</taxon>
        <taxon>Aphidomorpha</taxon>
        <taxon>Aphidoidea</taxon>
        <taxon>Aphididae</taxon>
        <taxon>Lachninae</taxon>
        <taxon>Cinara</taxon>
    </lineage>
</organism>
<name>A0A5E4NEC5_9HEMI</name>